<evidence type="ECO:0000313" key="2">
    <source>
        <dbReference type="Proteomes" id="UP000573327"/>
    </source>
</evidence>
<dbReference type="Pfam" id="PF13578">
    <property type="entry name" value="Methyltransf_24"/>
    <property type="match status" value="1"/>
</dbReference>
<sequence>MTGSTATTENAGIAEPAVLSDVRGWFWDLDRHAFEWFLRSQQQARVGGDLLELGAYLGRSAIVMGNHLQPGEKFTVCDLFDSEAMEEENSAEMARSYRKTLTREAFEVNYLAFHDRLPELVQAPTSVLADGRIPAGSCRFAHVDASHVYEHVAGDIKVARAALAEDGVLVLDDYRSAHTPGVAAATWEAVFTLGLKPIVLTDCKFYGTWGDPEPAQELLLAASGGAPGCWVHPETIAGRQVLRMGGTPEKIADFPVSRHHDRLVKEAAARAQREGTVRAAELLAVRRAAAAAARRPVAVAKRMAADLLPPVVTSAVRRARRSK</sequence>
<dbReference type="SUPFAM" id="SSF53335">
    <property type="entry name" value="S-adenosyl-L-methionine-dependent methyltransferases"/>
    <property type="match status" value="1"/>
</dbReference>
<comment type="caution">
    <text evidence="1">The sequence shown here is derived from an EMBL/GenBank/DDBJ whole genome shotgun (WGS) entry which is preliminary data.</text>
</comment>
<dbReference type="RefSeq" id="WP_184918707.1">
    <property type="nucleotide sequence ID" value="NZ_JACHJR010000001.1"/>
</dbReference>
<dbReference type="Gene3D" id="3.40.50.150">
    <property type="entry name" value="Vaccinia Virus protein VP39"/>
    <property type="match status" value="1"/>
</dbReference>
<evidence type="ECO:0008006" key="3">
    <source>
        <dbReference type="Google" id="ProtNLM"/>
    </source>
</evidence>
<accession>A0A7W7SEH3</accession>
<evidence type="ECO:0000313" key="1">
    <source>
        <dbReference type="EMBL" id="MBB4948812.1"/>
    </source>
</evidence>
<dbReference type="AlphaFoldDB" id="A0A7W7SEH3"/>
<name>A0A7W7SEH3_9ACTN</name>
<keyword evidence="2" id="KW-1185">Reference proteome</keyword>
<organism evidence="1 2">
    <name type="scientific">Kitasatospora gansuensis</name>
    <dbReference type="NCBI Taxonomy" id="258050"/>
    <lineage>
        <taxon>Bacteria</taxon>
        <taxon>Bacillati</taxon>
        <taxon>Actinomycetota</taxon>
        <taxon>Actinomycetes</taxon>
        <taxon>Kitasatosporales</taxon>
        <taxon>Streptomycetaceae</taxon>
        <taxon>Kitasatospora</taxon>
    </lineage>
</organism>
<dbReference type="Proteomes" id="UP000573327">
    <property type="component" value="Unassembled WGS sequence"/>
</dbReference>
<reference evidence="1 2" key="1">
    <citation type="submission" date="2020-08" db="EMBL/GenBank/DDBJ databases">
        <title>Sequencing the genomes of 1000 actinobacteria strains.</title>
        <authorList>
            <person name="Klenk H.-P."/>
        </authorList>
    </citation>
    <scope>NUCLEOTIDE SEQUENCE [LARGE SCALE GENOMIC DNA]</scope>
    <source>
        <strain evidence="1 2">DSM 44786</strain>
    </source>
</reference>
<gene>
    <name evidence="1" type="ORF">F4556_004347</name>
</gene>
<dbReference type="InterPro" id="IPR029063">
    <property type="entry name" value="SAM-dependent_MTases_sf"/>
</dbReference>
<dbReference type="EMBL" id="JACHJR010000001">
    <property type="protein sequence ID" value="MBB4948812.1"/>
    <property type="molecule type" value="Genomic_DNA"/>
</dbReference>
<protein>
    <recommendedName>
        <fullName evidence="3">Methyltransferase family protein</fullName>
    </recommendedName>
</protein>
<proteinExistence type="predicted"/>